<feature type="transmembrane region" description="Helical" evidence="5">
    <location>
        <begin position="205"/>
        <end position="226"/>
    </location>
</feature>
<dbReference type="PANTHER" id="PTHR23502:SF2">
    <property type="entry name" value="TRANSPORTER, PUTATIVE (AFU_ORTHOLOGUE AFUA_2G08910)-RELATED"/>
    <property type="match status" value="1"/>
</dbReference>
<keyword evidence="7" id="KW-1185">Reference proteome</keyword>
<protein>
    <submittedName>
        <fullName evidence="6">Uncharacterized protein</fullName>
    </submittedName>
</protein>
<feature type="transmembrane region" description="Helical" evidence="5">
    <location>
        <begin position="138"/>
        <end position="158"/>
    </location>
</feature>
<keyword evidence="3 5" id="KW-1133">Transmembrane helix</keyword>
<name>A0A559LZ60_9HELO</name>
<evidence type="ECO:0000256" key="5">
    <source>
        <dbReference type="SAM" id="Phobius"/>
    </source>
</evidence>
<evidence type="ECO:0000256" key="1">
    <source>
        <dbReference type="ARBA" id="ARBA00004141"/>
    </source>
</evidence>
<keyword evidence="2 5" id="KW-0812">Transmembrane</keyword>
<dbReference type="EMBL" id="QGML01004512">
    <property type="protein sequence ID" value="TVY85993.1"/>
    <property type="molecule type" value="Genomic_DNA"/>
</dbReference>
<evidence type="ECO:0000256" key="3">
    <source>
        <dbReference type="ARBA" id="ARBA00022989"/>
    </source>
</evidence>
<feature type="transmembrane region" description="Helical" evidence="5">
    <location>
        <begin position="170"/>
        <end position="193"/>
    </location>
</feature>
<dbReference type="Gene3D" id="1.20.1250.20">
    <property type="entry name" value="MFS general substrate transporter like domains"/>
    <property type="match status" value="1"/>
</dbReference>
<reference evidence="6 7" key="1">
    <citation type="submission" date="2018-05" db="EMBL/GenBank/DDBJ databases">
        <title>Genome sequencing and assembly of the regulated plant pathogen Lachnellula willkommii and related sister species for the development of diagnostic species identification markers.</title>
        <authorList>
            <person name="Giroux E."/>
            <person name="Bilodeau G."/>
        </authorList>
    </citation>
    <scope>NUCLEOTIDE SEQUENCE [LARGE SCALE GENOMIC DNA]</scope>
    <source>
        <strain evidence="6 7">CBS 172.35</strain>
    </source>
</reference>
<dbReference type="Proteomes" id="UP000315522">
    <property type="component" value="Unassembled WGS sequence"/>
</dbReference>
<evidence type="ECO:0000256" key="2">
    <source>
        <dbReference type="ARBA" id="ARBA00022692"/>
    </source>
</evidence>
<organism evidence="6 7">
    <name type="scientific">Lachnellula willkommii</name>
    <dbReference type="NCBI Taxonomy" id="215461"/>
    <lineage>
        <taxon>Eukaryota</taxon>
        <taxon>Fungi</taxon>
        <taxon>Dikarya</taxon>
        <taxon>Ascomycota</taxon>
        <taxon>Pezizomycotina</taxon>
        <taxon>Leotiomycetes</taxon>
        <taxon>Helotiales</taxon>
        <taxon>Lachnaceae</taxon>
        <taxon>Lachnellula</taxon>
    </lineage>
</organism>
<evidence type="ECO:0000313" key="7">
    <source>
        <dbReference type="Proteomes" id="UP000315522"/>
    </source>
</evidence>
<dbReference type="GO" id="GO:0005886">
    <property type="term" value="C:plasma membrane"/>
    <property type="evidence" value="ECO:0007669"/>
    <property type="project" value="TreeGrafter"/>
</dbReference>
<dbReference type="InterPro" id="IPR036259">
    <property type="entry name" value="MFS_trans_sf"/>
</dbReference>
<sequence>MESKPTQQAEATHDNGVVEKDHAAAIDIDSSHLENGIGDLSVQHREYLLARHGTLDLNPLPSMDPADPLNWPAWKNGVQFILYFFFSPETLYVRNSPVPQNDHSSFRRQYLNFGKLGPNPLSWRDFWMPIRLFAYPNILLPTVAYSMVFNFTSVLLTVEIPQIFTPKFHFNAQQIGLQFAGMIIGSVLGPFWFPDMFTSLGLSGSGGLMVGMIVVFSILPTIFIQWKGAPIRTRRADNELDQ</sequence>
<keyword evidence="4 5" id="KW-0472">Membrane</keyword>
<gene>
    <name evidence="6" type="ORF">LAWI1_G008258</name>
</gene>
<dbReference type="PANTHER" id="PTHR23502">
    <property type="entry name" value="MAJOR FACILITATOR SUPERFAMILY"/>
    <property type="match status" value="1"/>
</dbReference>
<accession>A0A559LZ60</accession>
<proteinExistence type="predicted"/>
<dbReference type="SUPFAM" id="SSF103473">
    <property type="entry name" value="MFS general substrate transporter"/>
    <property type="match status" value="1"/>
</dbReference>
<feature type="non-terminal residue" evidence="6">
    <location>
        <position position="242"/>
    </location>
</feature>
<comment type="caution">
    <text evidence="6">The sequence shown here is derived from an EMBL/GenBank/DDBJ whole genome shotgun (WGS) entry which is preliminary data.</text>
</comment>
<evidence type="ECO:0000313" key="6">
    <source>
        <dbReference type="EMBL" id="TVY85993.1"/>
    </source>
</evidence>
<comment type="subcellular location">
    <subcellularLocation>
        <location evidence="1">Membrane</location>
        <topology evidence="1">Multi-pass membrane protein</topology>
    </subcellularLocation>
</comment>
<evidence type="ECO:0000256" key="4">
    <source>
        <dbReference type="ARBA" id="ARBA00023136"/>
    </source>
</evidence>
<dbReference type="AlphaFoldDB" id="A0A559LZ60"/>
<dbReference type="GO" id="GO:0022857">
    <property type="term" value="F:transmembrane transporter activity"/>
    <property type="evidence" value="ECO:0007669"/>
    <property type="project" value="TreeGrafter"/>
</dbReference>